<evidence type="ECO:0000313" key="2">
    <source>
        <dbReference type="Proteomes" id="UP000274504"/>
    </source>
</evidence>
<dbReference type="EMBL" id="UYSG01010988">
    <property type="protein sequence ID" value="VDL60158.1"/>
    <property type="molecule type" value="Genomic_DNA"/>
</dbReference>
<evidence type="ECO:0000313" key="1">
    <source>
        <dbReference type="EMBL" id="VDL60158.1"/>
    </source>
</evidence>
<organism evidence="3">
    <name type="scientific">Hymenolepis diminuta</name>
    <name type="common">Rat tapeworm</name>
    <dbReference type="NCBI Taxonomy" id="6216"/>
    <lineage>
        <taxon>Eukaryota</taxon>
        <taxon>Metazoa</taxon>
        <taxon>Spiralia</taxon>
        <taxon>Lophotrochozoa</taxon>
        <taxon>Platyhelminthes</taxon>
        <taxon>Cestoda</taxon>
        <taxon>Eucestoda</taxon>
        <taxon>Cyclophyllidea</taxon>
        <taxon>Hymenolepididae</taxon>
        <taxon>Hymenolepis</taxon>
    </lineage>
</organism>
<dbReference type="Gene3D" id="2.60.120.740">
    <property type="match status" value="1"/>
</dbReference>
<dbReference type="WBParaSite" id="HDID_0000784201-mRNA-1">
    <property type="protein sequence ID" value="HDID_0000784201-mRNA-1"/>
    <property type="gene ID" value="HDID_0000784201"/>
</dbReference>
<dbReference type="AlphaFoldDB" id="A0A0R3SRM7"/>
<name>A0A0R3SRM7_HYMDI</name>
<dbReference type="InterPro" id="IPR043159">
    <property type="entry name" value="Lectin_gal-bd_sf"/>
</dbReference>
<evidence type="ECO:0000313" key="3">
    <source>
        <dbReference type="WBParaSite" id="HDID_0000784201-mRNA-1"/>
    </source>
</evidence>
<reference evidence="1 2" key="2">
    <citation type="submission" date="2018-11" db="EMBL/GenBank/DDBJ databases">
        <authorList>
            <consortium name="Pathogen Informatics"/>
        </authorList>
    </citation>
    <scope>NUCLEOTIDE SEQUENCE [LARGE SCALE GENOMIC DNA]</scope>
</reference>
<reference evidence="3" key="1">
    <citation type="submission" date="2017-02" db="UniProtKB">
        <authorList>
            <consortium name="WormBaseParasite"/>
        </authorList>
    </citation>
    <scope>IDENTIFICATION</scope>
</reference>
<gene>
    <name evidence="1" type="ORF">HDID_LOCUS7840</name>
</gene>
<accession>A0A0R3SRM7</accession>
<sequence>MTICYGETFTIHCSDDNFIVISVAAFGYFHAGNSCNAQSNADCWLDSTYFLSALCTGHHTCESKVHYSHDLSSKYLRNKCASIIEPISSTPALFVQYSCVTSTLLNSIEESKGLDTDHAGGYFATHDYQLSIKTPEWKTDLSEVYCTKWSLPSVISIPAGAEGLGIVLKLRDIGELYRPLNSEL</sequence>
<dbReference type="Proteomes" id="UP000274504">
    <property type="component" value="Unassembled WGS sequence"/>
</dbReference>
<dbReference type="OrthoDB" id="6243832at2759"/>
<dbReference type="CDD" id="cd22823">
    <property type="entry name" value="Gal_Rha_Lectin"/>
    <property type="match status" value="1"/>
</dbReference>
<proteinExistence type="predicted"/>
<protein>
    <submittedName>
        <fullName evidence="3">SUEL-type lectin domain-containing protein</fullName>
    </submittedName>
</protein>